<feature type="domain" description="Solute-binding protein family 3/N-terminal" evidence="4">
    <location>
        <begin position="28"/>
        <end position="149"/>
    </location>
</feature>
<comment type="similarity">
    <text evidence="1">Belongs to the bacterial solute-binding protein 3 family.</text>
</comment>
<comment type="caution">
    <text evidence="5">The sequence shown here is derived from an EMBL/GenBank/DDBJ whole genome shotgun (WGS) entry which is preliminary data.</text>
</comment>
<dbReference type="RefSeq" id="WP_187807700.1">
    <property type="nucleotide sequence ID" value="NZ_LZEU01000001.1"/>
</dbReference>
<dbReference type="Proteomes" id="UP000744555">
    <property type="component" value="Unassembled WGS sequence"/>
</dbReference>
<evidence type="ECO:0000259" key="4">
    <source>
        <dbReference type="Pfam" id="PF00497"/>
    </source>
</evidence>
<evidence type="ECO:0000313" key="6">
    <source>
        <dbReference type="Proteomes" id="UP000744555"/>
    </source>
</evidence>
<reference evidence="5 6" key="1">
    <citation type="submission" date="2016-06" db="EMBL/GenBank/DDBJ databases">
        <authorList>
            <person name="Ramos C."/>
            <person name="Pintado A."/>
            <person name="Crespo-Gomez J.I."/>
        </authorList>
    </citation>
    <scope>NUCLEOTIDE SEQUENCE [LARGE SCALE GENOMIC DNA]</scope>
    <source>
        <strain evidence="5 6">AVO110</strain>
    </source>
</reference>
<keyword evidence="2 3" id="KW-0732">Signal</keyword>
<accession>A0ABR7S682</accession>
<organism evidence="5 6">
    <name type="scientific">Aquipseudomonas alcaligenes</name>
    <name type="common">Pseudomonas alcaligenes</name>
    <dbReference type="NCBI Taxonomy" id="43263"/>
    <lineage>
        <taxon>Bacteria</taxon>
        <taxon>Pseudomonadati</taxon>
        <taxon>Pseudomonadota</taxon>
        <taxon>Gammaproteobacteria</taxon>
        <taxon>Pseudomonadales</taxon>
        <taxon>Pseudomonadaceae</taxon>
        <taxon>Aquipseudomonas</taxon>
    </lineage>
</organism>
<name>A0ABR7S682_AQUAC</name>
<dbReference type="EMBL" id="LZEU01000001">
    <property type="protein sequence ID" value="MBC9252227.1"/>
    <property type="molecule type" value="Genomic_DNA"/>
</dbReference>
<gene>
    <name evidence="5" type="ORF">A9179_18295</name>
</gene>
<evidence type="ECO:0000256" key="1">
    <source>
        <dbReference type="ARBA" id="ARBA00010333"/>
    </source>
</evidence>
<feature type="signal peptide" evidence="3">
    <location>
        <begin position="1"/>
        <end position="18"/>
    </location>
</feature>
<dbReference type="PANTHER" id="PTHR35936:SF25">
    <property type="entry name" value="ABC TRANSPORTER SUBSTRATE-BINDING PROTEIN"/>
    <property type="match status" value="1"/>
</dbReference>
<protein>
    <recommendedName>
        <fullName evidence="4">Solute-binding protein family 3/N-terminal domain-containing protein</fullName>
    </recommendedName>
</protein>
<proteinExistence type="inferred from homology"/>
<evidence type="ECO:0000256" key="3">
    <source>
        <dbReference type="SAM" id="SignalP"/>
    </source>
</evidence>
<evidence type="ECO:0000256" key="2">
    <source>
        <dbReference type="ARBA" id="ARBA00022729"/>
    </source>
</evidence>
<dbReference type="PANTHER" id="PTHR35936">
    <property type="entry name" value="MEMBRANE-BOUND LYTIC MUREIN TRANSGLYCOSYLASE F"/>
    <property type="match status" value="1"/>
</dbReference>
<sequence length="238" mass="26554">MRSLLALLCLAAALPLRAEPLTVYYIEKPPYYHTEKGQPTGFLLERTRAIFSQAAIAVHFEARPAKRILLELEQGQAAACSTGWFKTPQREAFARFSRAIYRDEPMTILTRATLQQQLSSYSSLADLLASPLRLGVVDGFSYGELDALLARGNPSRVTAPPSQNVRMLAAERIDYTLVDERELPYILAEADLNNARLSSLKMPDIPPGQRRYLMCSKAVGDEVMKALDRSIQRLGLEP</sequence>
<dbReference type="SUPFAM" id="SSF53850">
    <property type="entry name" value="Periplasmic binding protein-like II"/>
    <property type="match status" value="1"/>
</dbReference>
<keyword evidence="6" id="KW-1185">Reference proteome</keyword>
<dbReference type="Gene3D" id="3.40.190.10">
    <property type="entry name" value="Periplasmic binding protein-like II"/>
    <property type="match status" value="2"/>
</dbReference>
<feature type="chain" id="PRO_5047484736" description="Solute-binding protein family 3/N-terminal domain-containing protein" evidence="3">
    <location>
        <begin position="19"/>
        <end position="238"/>
    </location>
</feature>
<dbReference type="InterPro" id="IPR001638">
    <property type="entry name" value="Solute-binding_3/MltF_N"/>
</dbReference>
<evidence type="ECO:0000313" key="5">
    <source>
        <dbReference type="EMBL" id="MBC9252227.1"/>
    </source>
</evidence>
<dbReference type="Pfam" id="PF00497">
    <property type="entry name" value="SBP_bac_3"/>
    <property type="match status" value="1"/>
</dbReference>